<proteinExistence type="predicted"/>
<reference evidence="1 2" key="1">
    <citation type="submission" date="2016-10" db="EMBL/GenBank/DDBJ databases">
        <authorList>
            <person name="de Groot N.N."/>
        </authorList>
    </citation>
    <scope>NUCLEOTIDE SEQUENCE [LARGE SCALE GENOMIC DNA]</scope>
    <source>
        <strain evidence="1 2">DSM 12130</strain>
    </source>
</reference>
<organism evidence="1 2">
    <name type="scientific">Desulforhopalus singaporensis</name>
    <dbReference type="NCBI Taxonomy" id="91360"/>
    <lineage>
        <taxon>Bacteria</taxon>
        <taxon>Pseudomonadati</taxon>
        <taxon>Thermodesulfobacteriota</taxon>
        <taxon>Desulfobulbia</taxon>
        <taxon>Desulfobulbales</taxon>
        <taxon>Desulfocapsaceae</taxon>
        <taxon>Desulforhopalus</taxon>
    </lineage>
</organism>
<evidence type="ECO:0000313" key="2">
    <source>
        <dbReference type="Proteomes" id="UP000199073"/>
    </source>
</evidence>
<name>A0A1H0T103_9BACT</name>
<gene>
    <name evidence="1" type="ORF">SAMN05660330_02904</name>
</gene>
<dbReference type="EMBL" id="FNJI01000021">
    <property type="protein sequence ID" value="SDP47762.1"/>
    <property type="molecule type" value="Genomic_DNA"/>
</dbReference>
<dbReference type="Gene3D" id="3.30.1050.10">
    <property type="entry name" value="SCP2 sterol-binding domain"/>
    <property type="match status" value="1"/>
</dbReference>
<dbReference type="Proteomes" id="UP000199073">
    <property type="component" value="Unassembled WGS sequence"/>
</dbReference>
<dbReference type="OrthoDB" id="9809312at2"/>
<dbReference type="SUPFAM" id="SSF55718">
    <property type="entry name" value="SCP-like"/>
    <property type="match status" value="1"/>
</dbReference>
<evidence type="ECO:0000313" key="1">
    <source>
        <dbReference type="EMBL" id="SDP47762.1"/>
    </source>
</evidence>
<dbReference type="AlphaFoldDB" id="A0A1H0T103"/>
<dbReference type="RefSeq" id="WP_092224076.1">
    <property type="nucleotide sequence ID" value="NZ_FNJI01000021.1"/>
</dbReference>
<protein>
    <recommendedName>
        <fullName evidence="3">SCP-2 sterol transfer family protein</fullName>
    </recommendedName>
</protein>
<sequence length="140" mass="15531">MGKYITNIDQLYKGISGMFGSADQVPEVKQKILNTGLVLELHYLNPEGKIVIDASSGEQIKVYTGEWPDSVNPKVKMEMDSDIAHLYWLGKVNFMMATLKKDIRTVGNLGEVLKLVPVLGPLFGLYINFLKNNGMGDLVV</sequence>
<dbReference type="STRING" id="91360.SAMN05660330_02904"/>
<dbReference type="InterPro" id="IPR036527">
    <property type="entry name" value="SCP2_sterol-bd_dom_sf"/>
</dbReference>
<evidence type="ECO:0008006" key="3">
    <source>
        <dbReference type="Google" id="ProtNLM"/>
    </source>
</evidence>
<accession>A0A1H0T103</accession>
<keyword evidence="2" id="KW-1185">Reference proteome</keyword>